<dbReference type="InterPro" id="IPR005702">
    <property type="entry name" value="Wzc-like_C"/>
</dbReference>
<evidence type="ECO:0000256" key="3">
    <source>
        <dbReference type="ARBA" id="ARBA00022692"/>
    </source>
</evidence>
<dbReference type="Pfam" id="PF10609">
    <property type="entry name" value="ParA"/>
    <property type="match status" value="1"/>
</dbReference>
<feature type="transmembrane region" description="Helical" evidence="8">
    <location>
        <begin position="518"/>
        <end position="538"/>
    </location>
</feature>
<gene>
    <name evidence="11" type="ORF">HNP98_001568</name>
</gene>
<dbReference type="Gene3D" id="3.40.50.300">
    <property type="entry name" value="P-loop containing nucleotide triphosphate hydrolases"/>
    <property type="match status" value="1"/>
</dbReference>
<feature type="domain" description="Tyrosine-protein kinase G-rich" evidence="10">
    <location>
        <begin position="466"/>
        <end position="539"/>
    </location>
</feature>
<dbReference type="PANTHER" id="PTHR32309">
    <property type="entry name" value="TYROSINE-PROTEIN KINASE"/>
    <property type="match status" value="1"/>
</dbReference>
<dbReference type="InterPro" id="IPR033756">
    <property type="entry name" value="YlxH/NBP35"/>
</dbReference>
<evidence type="ECO:0000313" key="11">
    <source>
        <dbReference type="EMBL" id="NRT18747.1"/>
    </source>
</evidence>
<organism evidence="11 12">
    <name type="scientific">Hymenobacter caeli</name>
    <dbReference type="NCBI Taxonomy" id="2735894"/>
    <lineage>
        <taxon>Bacteria</taxon>
        <taxon>Pseudomonadati</taxon>
        <taxon>Bacteroidota</taxon>
        <taxon>Cytophagia</taxon>
        <taxon>Cytophagales</taxon>
        <taxon>Hymenobacteraceae</taxon>
        <taxon>Hymenobacter</taxon>
    </lineage>
</organism>
<name>A0ABX2FNK3_9BACT</name>
<evidence type="ECO:0000313" key="12">
    <source>
        <dbReference type="Proteomes" id="UP000779507"/>
    </source>
</evidence>
<evidence type="ECO:0000256" key="5">
    <source>
        <dbReference type="ARBA" id="ARBA00022840"/>
    </source>
</evidence>
<keyword evidence="3 8" id="KW-0812">Transmembrane</keyword>
<comment type="caution">
    <text evidence="11">The sequence shown here is derived from an EMBL/GenBank/DDBJ whole genome shotgun (WGS) entry which is preliminary data.</text>
</comment>
<dbReference type="PANTHER" id="PTHR32309:SF13">
    <property type="entry name" value="FERRIC ENTEROBACTIN TRANSPORT PROTEIN FEPE"/>
    <property type="match status" value="1"/>
</dbReference>
<reference evidence="11 12" key="1">
    <citation type="submission" date="2020-05" db="EMBL/GenBank/DDBJ databases">
        <title>Genomic Encyclopedia of Type Strains, Phase IV (KMG-V): Genome sequencing to study the core and pangenomes of soil and plant-associated prokaryotes.</title>
        <authorList>
            <person name="Whitman W."/>
        </authorList>
    </citation>
    <scope>NUCLEOTIDE SEQUENCE [LARGE SCALE GENOMIC DNA]</scope>
    <source>
        <strain evidence="11 12">9A</strain>
    </source>
</reference>
<dbReference type="InterPro" id="IPR050445">
    <property type="entry name" value="Bact_polysacc_biosynth/exp"/>
</dbReference>
<accession>A0ABX2FNK3</accession>
<protein>
    <submittedName>
        <fullName evidence="11">Capsular exopolysaccharide synthesis family protein</fullName>
    </submittedName>
</protein>
<dbReference type="Pfam" id="PF02706">
    <property type="entry name" value="Wzz"/>
    <property type="match status" value="1"/>
</dbReference>
<evidence type="ECO:0000256" key="2">
    <source>
        <dbReference type="ARBA" id="ARBA00022475"/>
    </source>
</evidence>
<dbReference type="EMBL" id="JABSNP010000005">
    <property type="protein sequence ID" value="NRT18747.1"/>
    <property type="molecule type" value="Genomic_DNA"/>
</dbReference>
<feature type="domain" description="Polysaccharide chain length determinant N-terminal" evidence="9">
    <location>
        <begin position="11"/>
        <end position="104"/>
    </location>
</feature>
<dbReference type="Pfam" id="PF13807">
    <property type="entry name" value="GNVR"/>
    <property type="match status" value="1"/>
</dbReference>
<feature type="transmembrane region" description="Helical" evidence="8">
    <location>
        <begin position="25"/>
        <end position="43"/>
    </location>
</feature>
<keyword evidence="12" id="KW-1185">Reference proteome</keyword>
<evidence type="ECO:0000259" key="9">
    <source>
        <dbReference type="Pfam" id="PF02706"/>
    </source>
</evidence>
<dbReference type="SUPFAM" id="SSF52540">
    <property type="entry name" value="P-loop containing nucleoside triphosphate hydrolases"/>
    <property type="match status" value="1"/>
</dbReference>
<dbReference type="RefSeq" id="WP_173809482.1">
    <property type="nucleotide sequence ID" value="NZ_JABSNP010000005.1"/>
</dbReference>
<keyword evidence="4" id="KW-0547">Nucleotide-binding</keyword>
<sequence length="796" mass="88100">MEVRPAAPAAELDLHELYFKLRRRWPLFVASLLLFGALAWVYLQVKSPVYDFQSTLLIGDQSTGSKQAQELLQLLDSKPKGLKLEDEVGLLTSAGMLQRTLAQLPFSVSYYAEPNSWLNWVRPLQVRERAAGDVPFWVVAVPGRPQVTGVPIYVEPLADGKFRVHADAKRGDLRKLTTGELVRQVDDVEFDQTVAAGDTLRNALLTAVFRPEPGQLVGSRRTKYFFKFNDVATLAGEYQARLKVRPTDHESRILELSTSGTVPAKETQFLNTLMATYVQDDLNQKNQVGTKTIAFLDNEINKQSESKSKAAQSLSSFRSANSVVDAGAQSGVGLQQQNELSTNRNRLATSRRNYENMLAYVRARRGSNQQVSLSSAGIEDPATTGLIQQLSELNSQRAGLIVNASEINPIVVALDEKISSTKEQLIQTLTGLVNSSGNALRDAEQQLGEVRGQLNRMPENERQLGSLKTNSDYNDKNYNNLVEKRNEAAIALATNMTDKKIVDPAKQSGLGPSAPKPLLVALLALLAGLMLPAALVLMQDKTNRRVQSKEDLARLTKIPLLGVIPHGTPEDKQTMLHDPRSAIAEAFRAVRVNMQYLAAGLDKRVIGVTSSVPGEGKSFCTVNLAAELAQSGRRVAVLECDMRRPTLAGYFGIDRNAPHGLSTYLTGESTLDEARSSTSIAGLDVLCCGPLPQNPTRLVESPLLADLVKQLRDEYDYLLVDIPPLGYVSEFLVLLQYLDAKIYVVRQNYTDRALVGQINEMHRDYKVKQLYMVINDVHFANTYEYRYKTNAYKYGV</sequence>
<dbReference type="InterPro" id="IPR003856">
    <property type="entry name" value="LPS_length_determ_N"/>
</dbReference>
<proteinExistence type="predicted"/>
<dbReference type="NCBIfam" id="TIGR01007">
    <property type="entry name" value="eps_fam"/>
    <property type="match status" value="1"/>
</dbReference>
<dbReference type="CDD" id="cd05387">
    <property type="entry name" value="BY-kinase"/>
    <property type="match status" value="1"/>
</dbReference>
<evidence type="ECO:0000256" key="1">
    <source>
        <dbReference type="ARBA" id="ARBA00004651"/>
    </source>
</evidence>
<dbReference type="InterPro" id="IPR027417">
    <property type="entry name" value="P-loop_NTPase"/>
</dbReference>
<comment type="subcellular location">
    <subcellularLocation>
        <location evidence="1">Cell membrane</location>
        <topology evidence="1">Multi-pass membrane protein</topology>
    </subcellularLocation>
</comment>
<evidence type="ECO:0000256" key="6">
    <source>
        <dbReference type="ARBA" id="ARBA00022989"/>
    </source>
</evidence>
<evidence type="ECO:0000256" key="8">
    <source>
        <dbReference type="SAM" id="Phobius"/>
    </source>
</evidence>
<evidence type="ECO:0000256" key="4">
    <source>
        <dbReference type="ARBA" id="ARBA00022741"/>
    </source>
</evidence>
<evidence type="ECO:0000259" key="10">
    <source>
        <dbReference type="Pfam" id="PF13807"/>
    </source>
</evidence>
<keyword evidence="6 8" id="KW-1133">Transmembrane helix</keyword>
<dbReference type="Proteomes" id="UP000779507">
    <property type="component" value="Unassembled WGS sequence"/>
</dbReference>
<keyword evidence="2" id="KW-1003">Cell membrane</keyword>
<evidence type="ECO:0000256" key="7">
    <source>
        <dbReference type="ARBA" id="ARBA00023136"/>
    </source>
</evidence>
<dbReference type="InterPro" id="IPR032807">
    <property type="entry name" value="GNVR"/>
</dbReference>
<keyword evidence="7 8" id="KW-0472">Membrane</keyword>
<keyword evidence="5" id="KW-0067">ATP-binding</keyword>